<feature type="compositionally biased region" description="Basic and acidic residues" evidence="1">
    <location>
        <begin position="345"/>
        <end position="360"/>
    </location>
</feature>
<feature type="compositionally biased region" description="Polar residues" evidence="1">
    <location>
        <begin position="335"/>
        <end position="344"/>
    </location>
</feature>
<feature type="signal peptide" evidence="3">
    <location>
        <begin position="1"/>
        <end position="26"/>
    </location>
</feature>
<reference evidence="5" key="1">
    <citation type="submission" date="2017-11" db="EMBL/GenBank/DDBJ databases">
        <authorList>
            <person name="Seth-Smith MB H."/>
        </authorList>
    </citation>
    <scope>NUCLEOTIDE SEQUENCE [LARGE SCALE GENOMIC DNA]</scope>
</reference>
<dbReference type="EMBL" id="LT993738">
    <property type="protein sequence ID" value="SPN73233.1"/>
    <property type="molecule type" value="Genomic_DNA"/>
</dbReference>
<feature type="region of interest" description="Disordered" evidence="1">
    <location>
        <begin position="309"/>
        <end position="368"/>
    </location>
</feature>
<name>A0A2R8F9Z8_9CHLA</name>
<feature type="chain" id="PRO_5015320057" description="Sperm tail-specific-like protein" evidence="3">
    <location>
        <begin position="27"/>
        <end position="455"/>
    </location>
</feature>
<evidence type="ECO:0000256" key="1">
    <source>
        <dbReference type="SAM" id="MobiDB-lite"/>
    </source>
</evidence>
<evidence type="ECO:0000313" key="5">
    <source>
        <dbReference type="Proteomes" id="UP000244926"/>
    </source>
</evidence>
<organism evidence="4 5">
    <name type="scientific">Chlamydia serpentis</name>
    <dbReference type="NCBI Taxonomy" id="1967782"/>
    <lineage>
        <taxon>Bacteria</taxon>
        <taxon>Pseudomonadati</taxon>
        <taxon>Chlamydiota</taxon>
        <taxon>Chlamydiia</taxon>
        <taxon>Chlamydiales</taxon>
        <taxon>Chlamydiaceae</taxon>
        <taxon>Chlamydia/Chlamydophila group</taxon>
        <taxon>Chlamydia</taxon>
    </lineage>
</organism>
<dbReference type="OrthoDB" id="17748at2"/>
<sequence length="455" mass="51019">MMSSKRTSKIAVLSILLIFTHSTGLANTNPPIGLSTIYVNSKTVDKLQNKKEIKKQRKEQRQLEKKDSQRVTSKKSFFPYLKTLTARSERFKKPSSEIVFESKSQVTSRSQRFKRLKECSIKTQDIVIENNDSKEFQVVSKRSLSFPNLKLKNLSPKFPQKEKKDKGASSLASLRKRYSTQSSASPLIFLETEIVQAPVENPHSQQEDSKKSKQLASKDLVAKSERIDHSLRELAQGASLPVLVRPNPELLVQRQKEVILKELIAEHRQCKRKSAREALESRCTTKQVPRDASVTSTLRYNPEKAAEIKSRRNCKVRREAREQKNSSCKREAHVSNKQTGGTSNAEEKETVKGSRSEKTKTGSQLAKYSPNFYSNAGNTNIGTYLTANQYSCDSEETDWPCSSCVSKRRTHNSISVCTMVVTVIAMIVGALIIANATESPTKPSPTPTPNPSPTP</sequence>
<keyword evidence="3" id="KW-0732">Signal</keyword>
<accession>A0A2R8F9Z8</accession>
<feature type="region of interest" description="Disordered" evidence="1">
    <location>
        <begin position="200"/>
        <end position="219"/>
    </location>
</feature>
<keyword evidence="2" id="KW-0472">Membrane</keyword>
<dbReference type="Proteomes" id="UP000244926">
    <property type="component" value="Chromosome I"/>
</dbReference>
<evidence type="ECO:0000256" key="2">
    <source>
        <dbReference type="SAM" id="Phobius"/>
    </source>
</evidence>
<evidence type="ECO:0008006" key="6">
    <source>
        <dbReference type="Google" id="ProtNLM"/>
    </source>
</evidence>
<proteinExistence type="predicted"/>
<feature type="compositionally biased region" description="Basic and acidic residues" evidence="1">
    <location>
        <begin position="309"/>
        <end position="334"/>
    </location>
</feature>
<evidence type="ECO:0000256" key="3">
    <source>
        <dbReference type="SAM" id="SignalP"/>
    </source>
</evidence>
<feature type="compositionally biased region" description="Basic and acidic residues" evidence="1">
    <location>
        <begin position="59"/>
        <end position="69"/>
    </location>
</feature>
<dbReference type="KEGG" id="csee:C10C_0042"/>
<keyword evidence="2" id="KW-0812">Transmembrane</keyword>
<dbReference type="AlphaFoldDB" id="A0A2R8F9Z8"/>
<keyword evidence="5" id="KW-1185">Reference proteome</keyword>
<evidence type="ECO:0000313" key="4">
    <source>
        <dbReference type="EMBL" id="SPN73233.1"/>
    </source>
</evidence>
<protein>
    <recommendedName>
        <fullName evidence="6">Sperm tail-specific-like protein</fullName>
    </recommendedName>
</protein>
<keyword evidence="2" id="KW-1133">Transmembrane helix</keyword>
<feature type="transmembrane region" description="Helical" evidence="2">
    <location>
        <begin position="413"/>
        <end position="434"/>
    </location>
</feature>
<feature type="region of interest" description="Disordered" evidence="1">
    <location>
        <begin position="49"/>
        <end position="70"/>
    </location>
</feature>
<gene>
    <name evidence="4" type="ORF">C10C_0042</name>
</gene>